<dbReference type="InterPro" id="IPR013766">
    <property type="entry name" value="Thioredoxin_domain"/>
</dbReference>
<dbReference type="PROSITE" id="PS51352">
    <property type="entry name" value="THIOREDOXIN_2"/>
    <property type="match status" value="1"/>
</dbReference>
<keyword evidence="1" id="KW-0812">Transmembrane</keyword>
<evidence type="ECO:0000256" key="1">
    <source>
        <dbReference type="SAM" id="Phobius"/>
    </source>
</evidence>
<proteinExistence type="predicted"/>
<evidence type="ECO:0000313" key="4">
    <source>
        <dbReference type="Proteomes" id="UP000283993"/>
    </source>
</evidence>
<dbReference type="AlphaFoldDB" id="A0A423PQI6"/>
<gene>
    <name evidence="3" type="ORF">SAOR_08300</name>
</gene>
<dbReference type="Proteomes" id="UP000283993">
    <property type="component" value="Unassembled WGS sequence"/>
</dbReference>
<name>A0A423PQI6_9GAMM</name>
<protein>
    <recommendedName>
        <fullName evidence="2">Thioredoxin domain-containing protein</fullName>
    </recommendedName>
</protein>
<sequence>MKSQNIARLKLIGVFMIFLLPLATAYLLYYGLSYGGPGTNDGNLIDPAEPLPELTLHAADGESMPSLRLLEQDWTILQVAPDGCGDACRRSLEETRQIRALLHRRSTRVQRVLLVGDSPMPEFEEQPDLEVYRSEDAGAWMQLFEAADAGAAGTVYLVDPLGNWMLYYPPDGNGAALFDDIKHLLKLSHIG</sequence>
<dbReference type="EMBL" id="AYKH01000012">
    <property type="protein sequence ID" value="ROO27869.1"/>
    <property type="molecule type" value="Genomic_DNA"/>
</dbReference>
<evidence type="ECO:0000313" key="3">
    <source>
        <dbReference type="EMBL" id="ROO27869.1"/>
    </source>
</evidence>
<organism evidence="3 4">
    <name type="scientific">Salinisphaera orenii MK-B5</name>
    <dbReference type="NCBI Taxonomy" id="856730"/>
    <lineage>
        <taxon>Bacteria</taxon>
        <taxon>Pseudomonadati</taxon>
        <taxon>Pseudomonadota</taxon>
        <taxon>Gammaproteobacteria</taxon>
        <taxon>Salinisphaerales</taxon>
        <taxon>Salinisphaeraceae</taxon>
        <taxon>Salinisphaera</taxon>
    </lineage>
</organism>
<keyword evidence="1" id="KW-0472">Membrane</keyword>
<comment type="caution">
    <text evidence="3">The sequence shown here is derived from an EMBL/GenBank/DDBJ whole genome shotgun (WGS) entry which is preliminary data.</text>
</comment>
<accession>A0A423PQI6</accession>
<feature type="domain" description="Thioredoxin" evidence="2">
    <location>
        <begin position="45"/>
        <end position="186"/>
    </location>
</feature>
<keyword evidence="4" id="KW-1185">Reference proteome</keyword>
<evidence type="ECO:0000259" key="2">
    <source>
        <dbReference type="PROSITE" id="PS51352"/>
    </source>
</evidence>
<dbReference type="RefSeq" id="WP_123631001.1">
    <property type="nucleotide sequence ID" value="NZ_AYKH01000012.1"/>
</dbReference>
<feature type="transmembrane region" description="Helical" evidence="1">
    <location>
        <begin position="12"/>
        <end position="32"/>
    </location>
</feature>
<reference evidence="3 4" key="1">
    <citation type="submission" date="2013-10" db="EMBL/GenBank/DDBJ databases">
        <title>Salinisphaera orenii MK-B5 Genome Sequencing.</title>
        <authorList>
            <person name="Lai Q."/>
            <person name="Li C."/>
            <person name="Shao Z."/>
        </authorList>
    </citation>
    <scope>NUCLEOTIDE SEQUENCE [LARGE SCALE GENOMIC DNA]</scope>
    <source>
        <strain evidence="3 4">MK-B5</strain>
    </source>
</reference>
<dbReference type="InterPro" id="IPR036249">
    <property type="entry name" value="Thioredoxin-like_sf"/>
</dbReference>
<keyword evidence="1" id="KW-1133">Transmembrane helix</keyword>
<dbReference type="SUPFAM" id="SSF52833">
    <property type="entry name" value="Thioredoxin-like"/>
    <property type="match status" value="1"/>
</dbReference>